<dbReference type="Proteomes" id="UP000286947">
    <property type="component" value="Unassembled WGS sequence"/>
</dbReference>
<dbReference type="SUPFAM" id="SSF52980">
    <property type="entry name" value="Restriction endonuclease-like"/>
    <property type="match status" value="1"/>
</dbReference>
<dbReference type="RefSeq" id="WP_126981109.1">
    <property type="nucleotide sequence ID" value="NZ_PQSP01000012.1"/>
</dbReference>
<evidence type="ECO:0000313" key="3">
    <source>
        <dbReference type="EMBL" id="RUS65499.1"/>
    </source>
</evidence>
<organism evidence="3 4">
    <name type="scientific">Saezia sanguinis</name>
    <dbReference type="NCBI Taxonomy" id="1965230"/>
    <lineage>
        <taxon>Bacteria</taxon>
        <taxon>Pseudomonadati</taxon>
        <taxon>Pseudomonadota</taxon>
        <taxon>Betaproteobacteria</taxon>
        <taxon>Burkholderiales</taxon>
        <taxon>Saeziaceae</taxon>
        <taxon>Saezia</taxon>
    </lineage>
</organism>
<dbReference type="HAMAP" id="MF_00048">
    <property type="entry name" value="UPF0102"/>
    <property type="match status" value="1"/>
</dbReference>
<reference evidence="3 4" key="1">
    <citation type="submission" date="2018-01" db="EMBL/GenBank/DDBJ databases">
        <title>Saezia sanguinis gen. nov., sp. nov., in the order Burkholderiales isolated from human blood.</title>
        <authorList>
            <person name="Medina-Pascual M.J."/>
            <person name="Valdezate S."/>
            <person name="Monzon S."/>
            <person name="Cuesta I."/>
            <person name="Carrasco G."/>
            <person name="Villalon P."/>
            <person name="Saez-Nieto J.A."/>
        </authorList>
    </citation>
    <scope>NUCLEOTIDE SEQUENCE [LARGE SCALE GENOMIC DNA]</scope>
    <source>
        <strain evidence="3 4">CNM695-12</strain>
    </source>
</reference>
<dbReference type="Gene3D" id="3.40.1350.10">
    <property type="match status" value="1"/>
</dbReference>
<dbReference type="Pfam" id="PF02021">
    <property type="entry name" value="UPF0102"/>
    <property type="match status" value="1"/>
</dbReference>
<evidence type="ECO:0000256" key="1">
    <source>
        <dbReference type="ARBA" id="ARBA00006738"/>
    </source>
</evidence>
<protein>
    <recommendedName>
        <fullName evidence="2">UPF0102 protein CUZ56_02956</fullName>
    </recommendedName>
</protein>
<dbReference type="GO" id="GO:0003676">
    <property type="term" value="F:nucleic acid binding"/>
    <property type="evidence" value="ECO:0007669"/>
    <property type="project" value="InterPro"/>
</dbReference>
<dbReference type="InterPro" id="IPR011856">
    <property type="entry name" value="tRNA_endonuc-like_dom_sf"/>
</dbReference>
<dbReference type="PANTHER" id="PTHR34039:SF1">
    <property type="entry name" value="UPF0102 PROTEIN YRAN"/>
    <property type="match status" value="1"/>
</dbReference>
<name>A0A433S9X5_9BURK</name>
<dbReference type="AlphaFoldDB" id="A0A433S9X5"/>
<evidence type="ECO:0000256" key="2">
    <source>
        <dbReference type="HAMAP-Rule" id="MF_00048"/>
    </source>
</evidence>
<dbReference type="InterPro" id="IPR011335">
    <property type="entry name" value="Restrct_endonuc-II-like"/>
</dbReference>
<sequence length="128" mass="14424">MFWHRAAKGSGACAEDAALRYLKKQNMSLLARNFQPAGRGMADLDLVMQERDGTVVFVEVRLRTHTGFGGAGESISAQKQRRLIQAARYFLMRYRTVPAARFDVVAFEDEALAQPLWLRSAFEVRDNG</sequence>
<comment type="caution">
    <text evidence="3">The sequence shown here is derived from an EMBL/GenBank/DDBJ whole genome shotgun (WGS) entry which is preliminary data.</text>
</comment>
<dbReference type="InterPro" id="IPR003509">
    <property type="entry name" value="UPF0102_YraN-like"/>
</dbReference>
<keyword evidence="4" id="KW-1185">Reference proteome</keyword>
<accession>A0A433S9X5</accession>
<gene>
    <name evidence="3" type="ORF">CUZ56_02956</name>
</gene>
<evidence type="ECO:0000313" key="4">
    <source>
        <dbReference type="Proteomes" id="UP000286947"/>
    </source>
</evidence>
<dbReference type="EMBL" id="PQSP01000012">
    <property type="protein sequence ID" value="RUS65499.1"/>
    <property type="molecule type" value="Genomic_DNA"/>
</dbReference>
<proteinExistence type="inferred from homology"/>
<dbReference type="PANTHER" id="PTHR34039">
    <property type="entry name" value="UPF0102 PROTEIN YRAN"/>
    <property type="match status" value="1"/>
</dbReference>
<dbReference type="NCBIfam" id="NF009150">
    <property type="entry name" value="PRK12497.1-3"/>
    <property type="match status" value="1"/>
</dbReference>
<comment type="similarity">
    <text evidence="1 2">Belongs to the UPF0102 family.</text>
</comment>
<dbReference type="OrthoDB" id="9794876at2"/>